<name>A0A7J8SV38_GOSDV</name>
<evidence type="ECO:0000313" key="2">
    <source>
        <dbReference type="Proteomes" id="UP000593561"/>
    </source>
</evidence>
<dbReference type="AlphaFoldDB" id="A0A7J8SV38"/>
<dbReference type="EMBL" id="JABFAC010000011">
    <property type="protein sequence ID" value="MBA0629690.1"/>
    <property type="molecule type" value="Genomic_DNA"/>
</dbReference>
<organism evidence="1 2">
    <name type="scientific">Gossypium davidsonii</name>
    <name type="common">Davidson's cotton</name>
    <name type="synonym">Gossypium klotzschianum subsp. davidsonii</name>
    <dbReference type="NCBI Taxonomy" id="34287"/>
    <lineage>
        <taxon>Eukaryota</taxon>
        <taxon>Viridiplantae</taxon>
        <taxon>Streptophyta</taxon>
        <taxon>Embryophyta</taxon>
        <taxon>Tracheophyta</taxon>
        <taxon>Spermatophyta</taxon>
        <taxon>Magnoliopsida</taxon>
        <taxon>eudicotyledons</taxon>
        <taxon>Gunneridae</taxon>
        <taxon>Pentapetalae</taxon>
        <taxon>rosids</taxon>
        <taxon>malvids</taxon>
        <taxon>Malvales</taxon>
        <taxon>Malvaceae</taxon>
        <taxon>Malvoideae</taxon>
        <taxon>Gossypium</taxon>
    </lineage>
</organism>
<accession>A0A7J8SV38</accession>
<protein>
    <submittedName>
        <fullName evidence="1">Uncharacterized protein</fullName>
    </submittedName>
</protein>
<reference evidence="1 2" key="1">
    <citation type="journal article" date="2019" name="Genome Biol. Evol.">
        <title>Insights into the evolution of the New World diploid cottons (Gossypium, subgenus Houzingenia) based on genome sequencing.</title>
        <authorList>
            <person name="Grover C.E."/>
            <person name="Arick M.A. 2nd"/>
            <person name="Thrash A."/>
            <person name="Conover J.L."/>
            <person name="Sanders W.S."/>
            <person name="Peterson D.G."/>
            <person name="Frelichowski J.E."/>
            <person name="Scheffler J.A."/>
            <person name="Scheffler B.E."/>
            <person name="Wendel J.F."/>
        </authorList>
    </citation>
    <scope>NUCLEOTIDE SEQUENCE [LARGE SCALE GENOMIC DNA]</scope>
    <source>
        <strain evidence="1">27</strain>
        <tissue evidence="1">Leaf</tissue>
    </source>
</reference>
<comment type="caution">
    <text evidence="1">The sequence shown here is derived from an EMBL/GenBank/DDBJ whole genome shotgun (WGS) entry which is preliminary data.</text>
</comment>
<dbReference type="Proteomes" id="UP000593561">
    <property type="component" value="Unassembled WGS sequence"/>
</dbReference>
<gene>
    <name evidence="1" type="ORF">Godav_024203</name>
</gene>
<keyword evidence="2" id="KW-1185">Reference proteome</keyword>
<proteinExistence type="predicted"/>
<sequence length="119" mass="13583">MRSVYVEEVFYEVTFRRYTGNLTANYSDKFHKDTMWCVGMGECFILHMFIEEHSQREHYSVETTSPGGMKFNVASVVIEVEAGCGGILRDDKEVAYAMFFGMIEVSGLGMAEEEPQKQP</sequence>
<evidence type="ECO:0000313" key="1">
    <source>
        <dbReference type="EMBL" id="MBA0629690.1"/>
    </source>
</evidence>